<dbReference type="Proteomes" id="UP000230407">
    <property type="component" value="Unassembled WGS sequence"/>
</dbReference>
<sequence>MPPPRGTTARKVVSAARGHPAIPAPGPPCAPFPGNAGVDDEPLRRSRHPQEWNVSGEPAHGSRNDGDPAASPCPCPLPGAQVANSVPAPAGVGARARRGTPLIRSRLHRVLLSAAVLAGALGALNAPAAQAHYSECPKGHFCVWQNNGYEGRFFSSPHDVPNIGSYMNDRTTSVWNRTDHTVCMYRDQNYGYPMGCYGSGGSVSALPIHNDELTSFKRA</sequence>
<gene>
    <name evidence="2" type="ORF">CUT44_30225</name>
</gene>
<accession>A0A2M8LRA6</accession>
<evidence type="ECO:0008006" key="4">
    <source>
        <dbReference type="Google" id="ProtNLM"/>
    </source>
</evidence>
<evidence type="ECO:0000256" key="1">
    <source>
        <dbReference type="SAM" id="MobiDB-lite"/>
    </source>
</evidence>
<dbReference type="EMBL" id="PGGW01000069">
    <property type="protein sequence ID" value="PJE94493.1"/>
    <property type="molecule type" value="Genomic_DNA"/>
</dbReference>
<feature type="compositionally biased region" description="Basic and acidic residues" evidence="1">
    <location>
        <begin position="41"/>
        <end position="50"/>
    </location>
</feature>
<dbReference type="Pfam" id="PF03995">
    <property type="entry name" value="Inhibitor_I36"/>
    <property type="match status" value="1"/>
</dbReference>
<protein>
    <recommendedName>
        <fullName evidence="4">Peptidase inhibitor family I36 protein</fullName>
    </recommendedName>
</protein>
<dbReference type="Gene3D" id="2.60.20.10">
    <property type="entry name" value="Crystallins"/>
    <property type="match status" value="1"/>
</dbReference>
<comment type="caution">
    <text evidence="2">The sequence shown here is derived from an EMBL/GenBank/DDBJ whole genome shotgun (WGS) entry which is preliminary data.</text>
</comment>
<feature type="region of interest" description="Disordered" evidence="1">
    <location>
        <begin position="1"/>
        <end position="73"/>
    </location>
</feature>
<organism evidence="2 3">
    <name type="scientific">Streptomyces carminius</name>
    <dbReference type="NCBI Taxonomy" id="2665496"/>
    <lineage>
        <taxon>Bacteria</taxon>
        <taxon>Bacillati</taxon>
        <taxon>Actinomycetota</taxon>
        <taxon>Actinomycetes</taxon>
        <taxon>Kitasatosporales</taxon>
        <taxon>Streptomycetaceae</taxon>
        <taxon>Streptomyces</taxon>
    </lineage>
</organism>
<evidence type="ECO:0000313" key="2">
    <source>
        <dbReference type="EMBL" id="PJE94493.1"/>
    </source>
</evidence>
<evidence type="ECO:0000313" key="3">
    <source>
        <dbReference type="Proteomes" id="UP000230407"/>
    </source>
</evidence>
<keyword evidence="3" id="KW-1185">Reference proteome</keyword>
<dbReference type="AlphaFoldDB" id="A0A2M8LRA6"/>
<name>A0A2M8LRA6_9ACTN</name>
<feature type="compositionally biased region" description="Pro residues" evidence="1">
    <location>
        <begin position="22"/>
        <end position="31"/>
    </location>
</feature>
<reference evidence="2 3" key="1">
    <citation type="submission" date="2017-11" db="EMBL/GenBank/DDBJ databases">
        <title>Streptomyces carmine sp. nov., a novel actinomycete isolated from Sophora alopecuroides in Xinjiang, China.</title>
        <authorList>
            <person name="Wang Y."/>
            <person name="Luo X."/>
            <person name="Wan C."/>
            <person name="Zhang L."/>
        </authorList>
    </citation>
    <scope>NUCLEOTIDE SEQUENCE [LARGE SCALE GENOMIC DNA]</scope>
    <source>
        <strain evidence="2 3">TRM SA0054</strain>
    </source>
</reference>
<proteinExistence type="predicted"/>